<feature type="non-terminal residue" evidence="2">
    <location>
        <position position="1"/>
    </location>
</feature>
<gene>
    <name evidence="2" type="ORF">M9458_007414</name>
</gene>
<feature type="non-terminal residue" evidence="2">
    <location>
        <position position="69"/>
    </location>
</feature>
<sequence length="69" mass="6984">GPDKRGADGGAQHLPASGGSALSDGAPEQGAEAQTHRAGGNRQEQIQGLHRRPGGQDRPAGGAARHRDQ</sequence>
<proteinExistence type="predicted"/>
<accession>A0ABD0RK18</accession>
<evidence type="ECO:0000256" key="1">
    <source>
        <dbReference type="SAM" id="MobiDB-lite"/>
    </source>
</evidence>
<comment type="caution">
    <text evidence="2">The sequence shown here is derived from an EMBL/GenBank/DDBJ whole genome shotgun (WGS) entry which is preliminary data.</text>
</comment>
<protein>
    <submittedName>
        <fullName evidence="2">Uncharacterized protein</fullName>
    </submittedName>
</protein>
<reference evidence="2 3" key="1">
    <citation type="submission" date="2024-05" db="EMBL/GenBank/DDBJ databases">
        <title>Genome sequencing and assembly of Indian major carp, Cirrhinus mrigala (Hamilton, 1822).</title>
        <authorList>
            <person name="Mohindra V."/>
            <person name="Chowdhury L.M."/>
            <person name="Lal K."/>
            <person name="Jena J.K."/>
        </authorList>
    </citation>
    <scope>NUCLEOTIDE SEQUENCE [LARGE SCALE GENOMIC DNA]</scope>
    <source>
        <strain evidence="2">CM1030</strain>
        <tissue evidence="2">Blood</tissue>
    </source>
</reference>
<feature type="region of interest" description="Disordered" evidence="1">
    <location>
        <begin position="1"/>
        <end position="69"/>
    </location>
</feature>
<dbReference type="AlphaFoldDB" id="A0ABD0RK18"/>
<dbReference type="Proteomes" id="UP001529510">
    <property type="component" value="Unassembled WGS sequence"/>
</dbReference>
<name>A0ABD0RK18_CIRMR</name>
<evidence type="ECO:0000313" key="3">
    <source>
        <dbReference type="Proteomes" id="UP001529510"/>
    </source>
</evidence>
<organism evidence="2 3">
    <name type="scientific">Cirrhinus mrigala</name>
    <name type="common">Mrigala</name>
    <dbReference type="NCBI Taxonomy" id="683832"/>
    <lineage>
        <taxon>Eukaryota</taxon>
        <taxon>Metazoa</taxon>
        <taxon>Chordata</taxon>
        <taxon>Craniata</taxon>
        <taxon>Vertebrata</taxon>
        <taxon>Euteleostomi</taxon>
        <taxon>Actinopterygii</taxon>
        <taxon>Neopterygii</taxon>
        <taxon>Teleostei</taxon>
        <taxon>Ostariophysi</taxon>
        <taxon>Cypriniformes</taxon>
        <taxon>Cyprinidae</taxon>
        <taxon>Labeoninae</taxon>
        <taxon>Labeonini</taxon>
        <taxon>Cirrhinus</taxon>
    </lineage>
</organism>
<keyword evidence="3" id="KW-1185">Reference proteome</keyword>
<dbReference type="EMBL" id="JAMKFB020000003">
    <property type="protein sequence ID" value="KAL0198874.1"/>
    <property type="molecule type" value="Genomic_DNA"/>
</dbReference>
<evidence type="ECO:0000313" key="2">
    <source>
        <dbReference type="EMBL" id="KAL0198874.1"/>
    </source>
</evidence>